<dbReference type="Proteomes" id="UP000836788">
    <property type="component" value="Chromosome 11"/>
</dbReference>
<evidence type="ECO:0000256" key="1">
    <source>
        <dbReference type="SAM" id="Phobius"/>
    </source>
</evidence>
<name>A0A8J9TFQ3_PHATR</name>
<dbReference type="EMBL" id="OU594952">
    <property type="protein sequence ID" value="CAG9279047.1"/>
    <property type="molecule type" value="Genomic_DNA"/>
</dbReference>
<proteinExistence type="predicted"/>
<dbReference type="AlphaFoldDB" id="A0A8J9TFQ3"/>
<reference evidence="2" key="1">
    <citation type="submission" date="2022-02" db="EMBL/GenBank/DDBJ databases">
        <authorList>
            <person name="Giguere J D."/>
        </authorList>
    </citation>
    <scope>NUCLEOTIDE SEQUENCE</scope>
    <source>
        <strain evidence="2">CCAP 1055/1</strain>
    </source>
</reference>
<organism evidence="2">
    <name type="scientific">Phaeodactylum tricornutum</name>
    <name type="common">Diatom</name>
    <dbReference type="NCBI Taxonomy" id="2850"/>
    <lineage>
        <taxon>Eukaryota</taxon>
        <taxon>Sar</taxon>
        <taxon>Stramenopiles</taxon>
        <taxon>Ochrophyta</taxon>
        <taxon>Bacillariophyta</taxon>
        <taxon>Bacillariophyceae</taxon>
        <taxon>Bacillariophycidae</taxon>
        <taxon>Naviculales</taxon>
        <taxon>Phaeodactylaceae</taxon>
        <taxon>Phaeodactylum</taxon>
    </lineage>
</organism>
<protein>
    <submittedName>
        <fullName evidence="2">Uncharacterized protein</fullName>
    </submittedName>
</protein>
<evidence type="ECO:0000313" key="2">
    <source>
        <dbReference type="EMBL" id="CAG9279047.1"/>
    </source>
</evidence>
<keyword evidence="1" id="KW-0472">Membrane</keyword>
<keyword evidence="1" id="KW-1133">Transmembrane helix</keyword>
<feature type="transmembrane region" description="Helical" evidence="1">
    <location>
        <begin position="20"/>
        <end position="39"/>
    </location>
</feature>
<keyword evidence="1" id="KW-0812">Transmembrane</keyword>
<sequence>MIPLRRQSKRSYSKLHPHGFVVFLVALGGCLFALHQSVWRHVRVERVVALGSHSLVNAAHKAGVSKTNFSWKNEAVLIPKPKNEPGAHESSLPSWMIDYIEWHAEQRKLLLESNYMSFRYLILRCEDGRDFKCGGLSDRLKPLPLLFLEAAQSRRLLFIHWTRPAPLEEFLQPSRGGLDWRIPPWFESKMESEKVLLITTASTLAAGVRRTNRFVAARIQDQHGGSVLYNKIQGTRAYRRVFRSLWKSIFKPSLQVQTALQSQLKKMELIDGQYVAAHLRALYDKSTLDDTYLRAITLNAVNCASQLRQSSETPVYFAADTEDALVYVRHYARTQNLPIVAAHRQEPLHLDKSKSRNPRDYDNVFVDLFLLSQASCIAHGRGGFGRLGVLLSHNASCMFKFVENGTFKTCDWRA</sequence>
<gene>
    <name evidence="2" type="ORF">PTTT1_LOCUS8840</name>
</gene>
<accession>A0A8J9TFQ3</accession>